<feature type="region of interest" description="Disordered" evidence="1">
    <location>
        <begin position="84"/>
        <end position="153"/>
    </location>
</feature>
<feature type="region of interest" description="Disordered" evidence="1">
    <location>
        <begin position="365"/>
        <end position="427"/>
    </location>
</feature>
<feature type="compositionally biased region" description="Low complexity" evidence="1">
    <location>
        <begin position="580"/>
        <end position="589"/>
    </location>
</feature>
<feature type="domain" description="PH" evidence="2">
    <location>
        <begin position="249"/>
        <end position="362"/>
    </location>
</feature>
<evidence type="ECO:0000256" key="1">
    <source>
        <dbReference type="SAM" id="MobiDB-lite"/>
    </source>
</evidence>
<organism evidence="3 4">
    <name type="scientific">Seminavis robusta</name>
    <dbReference type="NCBI Taxonomy" id="568900"/>
    <lineage>
        <taxon>Eukaryota</taxon>
        <taxon>Sar</taxon>
        <taxon>Stramenopiles</taxon>
        <taxon>Ochrophyta</taxon>
        <taxon>Bacillariophyta</taxon>
        <taxon>Bacillariophyceae</taxon>
        <taxon>Bacillariophycidae</taxon>
        <taxon>Naviculales</taxon>
        <taxon>Naviculaceae</taxon>
        <taxon>Seminavis</taxon>
    </lineage>
</organism>
<dbReference type="SUPFAM" id="SSF50729">
    <property type="entry name" value="PH domain-like"/>
    <property type="match status" value="1"/>
</dbReference>
<dbReference type="Proteomes" id="UP001153069">
    <property type="component" value="Unassembled WGS sequence"/>
</dbReference>
<feature type="compositionally biased region" description="Low complexity" evidence="1">
    <location>
        <begin position="84"/>
        <end position="108"/>
    </location>
</feature>
<evidence type="ECO:0000259" key="2">
    <source>
        <dbReference type="PROSITE" id="PS50003"/>
    </source>
</evidence>
<feature type="compositionally biased region" description="Low complexity" evidence="1">
    <location>
        <begin position="608"/>
        <end position="622"/>
    </location>
</feature>
<feature type="compositionally biased region" description="Low complexity" evidence="1">
    <location>
        <begin position="556"/>
        <end position="570"/>
    </location>
</feature>
<dbReference type="PROSITE" id="PS50003">
    <property type="entry name" value="PH_DOMAIN"/>
    <property type="match status" value="1"/>
</dbReference>
<accession>A0A9N8HNK2</accession>
<feature type="compositionally biased region" description="Basic and acidic residues" evidence="1">
    <location>
        <begin position="504"/>
        <end position="536"/>
    </location>
</feature>
<feature type="compositionally biased region" description="Basic and acidic residues" evidence="1">
    <location>
        <begin position="543"/>
        <end position="555"/>
    </location>
</feature>
<reference evidence="3" key="1">
    <citation type="submission" date="2020-06" db="EMBL/GenBank/DDBJ databases">
        <authorList>
            <consortium name="Plant Systems Biology data submission"/>
        </authorList>
    </citation>
    <scope>NUCLEOTIDE SEQUENCE</scope>
    <source>
        <strain evidence="3">D6</strain>
    </source>
</reference>
<feature type="compositionally biased region" description="Low complexity" evidence="1">
    <location>
        <begin position="125"/>
        <end position="146"/>
    </location>
</feature>
<protein>
    <recommendedName>
        <fullName evidence="2">PH domain-containing protein</fullName>
    </recommendedName>
</protein>
<feature type="compositionally biased region" description="Low complexity" evidence="1">
    <location>
        <begin position="461"/>
        <end position="473"/>
    </location>
</feature>
<dbReference type="EMBL" id="CAICTM010001001">
    <property type="protein sequence ID" value="CAB9519267.1"/>
    <property type="molecule type" value="Genomic_DNA"/>
</dbReference>
<feature type="region of interest" description="Disordered" evidence="1">
    <location>
        <begin position="608"/>
        <end position="671"/>
    </location>
</feature>
<feature type="compositionally biased region" description="Pro residues" evidence="1">
    <location>
        <begin position="408"/>
        <end position="421"/>
    </location>
</feature>
<feature type="region of interest" description="Disordered" evidence="1">
    <location>
        <begin position="1"/>
        <end position="28"/>
    </location>
</feature>
<feature type="compositionally biased region" description="Low complexity" evidence="1">
    <location>
        <begin position="221"/>
        <end position="232"/>
    </location>
</feature>
<feature type="region of interest" description="Disordered" evidence="1">
    <location>
        <begin position="454"/>
        <end position="589"/>
    </location>
</feature>
<dbReference type="OrthoDB" id="47455at2759"/>
<gene>
    <name evidence="3" type="ORF">SEMRO_1003_G230040.1</name>
</gene>
<dbReference type="InterPro" id="IPR001849">
    <property type="entry name" value="PH_domain"/>
</dbReference>
<evidence type="ECO:0000313" key="4">
    <source>
        <dbReference type="Proteomes" id="UP001153069"/>
    </source>
</evidence>
<dbReference type="AlphaFoldDB" id="A0A9N8HNK2"/>
<feature type="compositionally biased region" description="Pro residues" evidence="1">
    <location>
        <begin position="474"/>
        <end position="491"/>
    </location>
</feature>
<feature type="region of interest" description="Disordered" evidence="1">
    <location>
        <begin position="207"/>
        <end position="246"/>
    </location>
</feature>
<proteinExistence type="predicted"/>
<evidence type="ECO:0000313" key="3">
    <source>
        <dbReference type="EMBL" id="CAB9519267.1"/>
    </source>
</evidence>
<name>A0A9N8HNK2_9STRA</name>
<keyword evidence="4" id="KW-1185">Reference proteome</keyword>
<comment type="caution">
    <text evidence="3">The sequence shown here is derived from an EMBL/GenBank/DDBJ whole genome shotgun (WGS) entry which is preliminary data.</text>
</comment>
<sequence length="801" mass="89545">MAAEEQAVPNRAERRSSGGGNSDAPFSRQKRFELADLLRDCAALVEQNEMEQKTFQKMFRELTEYVSAHGGGKVSDSSVASAAASVSPTPSEETAPAPTAKPTVATVAPDPPASTQKAPSARKVTTTTTTKHIPAPSAAPTAAARPVRQDEHALSKEKSVNFIDSLKKNVKVFGEEVTQIAHTARTEAAKKATSAKNALRVKNELGSELGDEWEEHGSGGRTSTSAAAQASAPNQHRPPFQRPVNPNSTLIANGWLEQQRRSKMRFVWKEVLVSLVAGRKPGEETTLWVQRETVNPTTGQSGLEALHQIPVKGMQDVNYVDFSTDHRFVIQVYNLSDEFVFRTPNQADAAKNWVSTLRLTREAIMNGVPPPKAGDLQGASKRTKHYPGYTGEDEKKAESPPQQQPQKQQPPPPQQQKPPTQPKAGRTKISVKELRAIAHGHGVNTAGMERGELEAVVAKIQQQQQQQNGRTTPTPHPTAPPPPSAQKPTPPAEESANPFDEDMSERAATRARQMKMDEEAAARLAAEERIEAERQRMAAQAKAAEEQRRRAEYLRQQEALRQQQAQQAARQKWEEEQRRQQQYYAQQQAYAQQQQQWHQQQQQQQRQQWQQQQWHQQQQQAHAHAHHFPGHQTPPPGHHPHAQPGAQPRPGGPPPAGNSQVNQKWAKQMDDSGAESITALKHHILTQWALQPPNMQMLRTIDVLLTTIHSVFPPTKGVPGHDYFKKWKTVSMESLSEEGRPDENKLAKAVKKLRFFLHPDKLPRDLSEDQSFVCKMLWDITSDAWEEYEKKKEDLDWLNQS</sequence>